<dbReference type="PANTHER" id="PTHR24421">
    <property type="entry name" value="NITRATE/NITRITE SENSOR PROTEIN NARX-RELATED"/>
    <property type="match status" value="1"/>
</dbReference>
<dbReference type="CDD" id="cd16917">
    <property type="entry name" value="HATPase_UhpB-NarQ-NarX-like"/>
    <property type="match status" value="1"/>
</dbReference>
<feature type="domain" description="HAMP" evidence="17">
    <location>
        <begin position="215"/>
        <end position="267"/>
    </location>
</feature>
<keyword evidence="6 14" id="KW-0808">Transferase</keyword>
<dbReference type="InterPro" id="IPR011712">
    <property type="entry name" value="Sig_transdc_His_kin_sub3_dim/P"/>
</dbReference>
<dbReference type="Gene3D" id="3.30.565.10">
    <property type="entry name" value="Histidine kinase-like ATPase, C-terminal domain"/>
    <property type="match status" value="1"/>
</dbReference>
<dbReference type="CDD" id="cd06225">
    <property type="entry name" value="HAMP"/>
    <property type="match status" value="1"/>
</dbReference>
<comment type="catalytic activity">
    <reaction evidence="1 14">
        <text>ATP + protein L-histidine = ADP + protein N-phospho-L-histidine.</text>
        <dbReference type="EC" id="2.7.13.3"/>
    </reaction>
</comment>
<evidence type="ECO:0000313" key="18">
    <source>
        <dbReference type="EMBL" id="TDG22326.1"/>
    </source>
</evidence>
<dbReference type="SUPFAM" id="SSF55781">
    <property type="entry name" value="GAF domain-like"/>
    <property type="match status" value="1"/>
</dbReference>
<dbReference type="InterPro" id="IPR036890">
    <property type="entry name" value="HATPase_C_sf"/>
</dbReference>
<dbReference type="InterPro" id="IPR003018">
    <property type="entry name" value="GAF"/>
</dbReference>
<evidence type="ECO:0000256" key="15">
    <source>
        <dbReference type="SAM" id="Phobius"/>
    </source>
</evidence>
<dbReference type="InterPro" id="IPR003660">
    <property type="entry name" value="HAMP_dom"/>
</dbReference>
<reference evidence="18 19" key="1">
    <citation type="submission" date="2019-03" db="EMBL/GenBank/DDBJ databases">
        <title>Paraburkholderia sp. 4M-K11, isolated from subtropical forest soil.</title>
        <authorList>
            <person name="Gao Z.-H."/>
            <person name="Qiu L.-H."/>
        </authorList>
    </citation>
    <scope>NUCLEOTIDE SEQUENCE [LARGE SCALE GENOMIC DNA]</scope>
    <source>
        <strain evidence="18 19">4M-K11</strain>
    </source>
</reference>
<evidence type="ECO:0000256" key="10">
    <source>
        <dbReference type="ARBA" id="ARBA00022840"/>
    </source>
</evidence>
<keyword evidence="3 14" id="KW-1003">Cell membrane</keyword>
<dbReference type="InterPro" id="IPR050482">
    <property type="entry name" value="Sensor_HK_TwoCompSys"/>
</dbReference>
<dbReference type="InterPro" id="IPR016380">
    <property type="entry name" value="Sig_transdc_His_kin_NarX/NarQ"/>
</dbReference>
<dbReference type="Proteomes" id="UP000295722">
    <property type="component" value="Unassembled WGS sequence"/>
</dbReference>
<dbReference type="Pfam" id="PF13675">
    <property type="entry name" value="PilJ"/>
    <property type="match status" value="1"/>
</dbReference>
<dbReference type="GO" id="GO:0046983">
    <property type="term" value="F:protein dimerization activity"/>
    <property type="evidence" value="ECO:0007669"/>
    <property type="project" value="UniProtKB-UniRule"/>
</dbReference>
<keyword evidence="19" id="KW-1185">Reference proteome</keyword>
<keyword evidence="9 14" id="KW-0418">Kinase</keyword>
<keyword evidence="8 14" id="KW-0547">Nucleotide-binding</keyword>
<evidence type="ECO:0000256" key="9">
    <source>
        <dbReference type="ARBA" id="ARBA00022777"/>
    </source>
</evidence>
<dbReference type="SMART" id="SM00304">
    <property type="entry name" value="HAMP"/>
    <property type="match status" value="1"/>
</dbReference>
<evidence type="ECO:0000256" key="12">
    <source>
        <dbReference type="ARBA" id="ARBA00023012"/>
    </source>
</evidence>
<keyword evidence="11 15" id="KW-1133">Transmembrane helix</keyword>
<dbReference type="EC" id="2.7.13.3" evidence="14"/>
<dbReference type="RefSeq" id="WP_133196155.1">
    <property type="nucleotide sequence ID" value="NZ_JBHUCW010000018.1"/>
</dbReference>
<dbReference type="GO" id="GO:0005524">
    <property type="term" value="F:ATP binding"/>
    <property type="evidence" value="ECO:0007669"/>
    <property type="project" value="UniProtKB-UniRule"/>
</dbReference>
<dbReference type="Pfam" id="PF01590">
    <property type="entry name" value="GAF"/>
    <property type="match status" value="1"/>
</dbReference>
<feature type="transmembrane region" description="Helical" evidence="15">
    <location>
        <begin position="37"/>
        <end position="59"/>
    </location>
</feature>
<evidence type="ECO:0000256" key="3">
    <source>
        <dbReference type="ARBA" id="ARBA00022475"/>
    </source>
</evidence>
<evidence type="ECO:0000256" key="6">
    <source>
        <dbReference type="ARBA" id="ARBA00022679"/>
    </source>
</evidence>
<dbReference type="InterPro" id="IPR029016">
    <property type="entry name" value="GAF-like_dom_sf"/>
</dbReference>
<dbReference type="Pfam" id="PF02518">
    <property type="entry name" value="HATPase_c"/>
    <property type="match status" value="1"/>
</dbReference>
<dbReference type="SMART" id="SM00065">
    <property type="entry name" value="GAF"/>
    <property type="match status" value="1"/>
</dbReference>
<evidence type="ECO:0000256" key="13">
    <source>
        <dbReference type="ARBA" id="ARBA00023136"/>
    </source>
</evidence>
<keyword evidence="5" id="KW-0597">Phosphoprotein</keyword>
<dbReference type="Pfam" id="PF00672">
    <property type="entry name" value="HAMP"/>
    <property type="match status" value="1"/>
</dbReference>
<keyword evidence="13 14" id="KW-0472">Membrane</keyword>
<evidence type="ECO:0000256" key="5">
    <source>
        <dbReference type="ARBA" id="ARBA00022553"/>
    </source>
</evidence>
<dbReference type="EMBL" id="SMRP01000008">
    <property type="protein sequence ID" value="TDG22326.1"/>
    <property type="molecule type" value="Genomic_DNA"/>
</dbReference>
<feature type="domain" description="Histidine kinase" evidence="16">
    <location>
        <begin position="481"/>
        <end position="675"/>
    </location>
</feature>
<accession>A0A4R5M8N4</accession>
<evidence type="ECO:0000256" key="2">
    <source>
        <dbReference type="ARBA" id="ARBA00004429"/>
    </source>
</evidence>
<dbReference type="InterPro" id="IPR042295">
    <property type="entry name" value="NarX-like_N_sf"/>
</dbReference>
<protein>
    <recommendedName>
        <fullName evidence="14">Sensor protein</fullName>
        <ecNumber evidence="14">2.7.13.3</ecNumber>
    </recommendedName>
</protein>
<keyword evidence="4 14" id="KW-0997">Cell inner membrane</keyword>
<dbReference type="OrthoDB" id="9811306at2"/>
<keyword evidence="10 14" id="KW-0067">ATP-binding</keyword>
<dbReference type="Gene3D" id="1.20.5.1930">
    <property type="match status" value="1"/>
</dbReference>
<proteinExistence type="predicted"/>
<dbReference type="PANTHER" id="PTHR24421:SF10">
    <property type="entry name" value="NITRATE_NITRITE SENSOR PROTEIN NARQ"/>
    <property type="match status" value="1"/>
</dbReference>
<evidence type="ECO:0000256" key="1">
    <source>
        <dbReference type="ARBA" id="ARBA00000085"/>
    </source>
</evidence>
<evidence type="ECO:0000256" key="7">
    <source>
        <dbReference type="ARBA" id="ARBA00022692"/>
    </source>
</evidence>
<dbReference type="InterPro" id="IPR005467">
    <property type="entry name" value="His_kinase_dom"/>
</dbReference>
<evidence type="ECO:0000256" key="8">
    <source>
        <dbReference type="ARBA" id="ARBA00022741"/>
    </source>
</evidence>
<feature type="transmembrane region" description="Helical" evidence="15">
    <location>
        <begin position="196"/>
        <end position="217"/>
    </location>
</feature>
<gene>
    <name evidence="18" type="ORF">EYW47_17785</name>
</gene>
<organism evidence="18 19">
    <name type="scientific">Paraburkholderia silviterrae</name>
    <dbReference type="NCBI Taxonomy" id="2528715"/>
    <lineage>
        <taxon>Bacteria</taxon>
        <taxon>Pseudomonadati</taxon>
        <taxon>Pseudomonadota</taxon>
        <taxon>Betaproteobacteria</taxon>
        <taxon>Burkholderiales</taxon>
        <taxon>Burkholderiaceae</taxon>
        <taxon>Paraburkholderia</taxon>
    </lineage>
</organism>
<evidence type="ECO:0000256" key="11">
    <source>
        <dbReference type="ARBA" id="ARBA00022989"/>
    </source>
</evidence>
<dbReference type="PROSITE" id="PS50109">
    <property type="entry name" value="HIS_KIN"/>
    <property type="match status" value="1"/>
</dbReference>
<dbReference type="Gene3D" id="6.10.340.10">
    <property type="match status" value="1"/>
</dbReference>
<evidence type="ECO:0000256" key="4">
    <source>
        <dbReference type="ARBA" id="ARBA00022519"/>
    </source>
</evidence>
<comment type="subcellular location">
    <subcellularLocation>
        <location evidence="2">Cell inner membrane</location>
        <topology evidence="2">Multi-pass membrane protein</topology>
    </subcellularLocation>
</comment>
<dbReference type="SMART" id="SM00387">
    <property type="entry name" value="HATPase_c"/>
    <property type="match status" value="1"/>
</dbReference>
<dbReference type="AlphaFoldDB" id="A0A4R5M8N4"/>
<comment type="caution">
    <text evidence="18">The sequence shown here is derived from an EMBL/GenBank/DDBJ whole genome shotgun (WGS) entry which is preliminary data.</text>
</comment>
<dbReference type="SUPFAM" id="SSF158472">
    <property type="entry name" value="HAMP domain-like"/>
    <property type="match status" value="1"/>
</dbReference>
<evidence type="ECO:0000259" key="16">
    <source>
        <dbReference type="PROSITE" id="PS50109"/>
    </source>
</evidence>
<dbReference type="GO" id="GO:0000155">
    <property type="term" value="F:phosphorelay sensor kinase activity"/>
    <property type="evidence" value="ECO:0007669"/>
    <property type="project" value="UniProtKB-UniRule"/>
</dbReference>
<evidence type="ECO:0000259" key="17">
    <source>
        <dbReference type="PROSITE" id="PS50885"/>
    </source>
</evidence>
<name>A0A4R5M8N4_9BURK</name>
<dbReference type="Gene3D" id="1.20.120.960">
    <property type="entry name" value="Histidine kinase NarX, sensor domain"/>
    <property type="match status" value="1"/>
</dbReference>
<dbReference type="Pfam" id="PF07730">
    <property type="entry name" value="HisKA_3"/>
    <property type="match status" value="1"/>
</dbReference>
<keyword evidence="12 14" id="KW-0902">Two-component regulatory system</keyword>
<dbReference type="Gene3D" id="3.30.450.40">
    <property type="match status" value="1"/>
</dbReference>
<dbReference type="SUPFAM" id="SSF55874">
    <property type="entry name" value="ATPase domain of HSP90 chaperone/DNA topoisomerase II/histidine kinase"/>
    <property type="match status" value="1"/>
</dbReference>
<sequence>MTRSADSAARFAPSSPAGTAALAAASAAPFRRRLSTRIVVLSTVALALVLTMIGGTLWLSWQLEGAGAAINDAGSLRMRANAVAIELWETRLGKPSRLDVQVGQLNETLRQLREGNAARPLFLPDDVKIRQQFDRVSAAWHERLEPAMQRDRASGVGEPSAYLALLPAFVDDANHLVVLIERENAHKTAWLRTSQIALAALSCVGTVAIVYLLYLWFVVPVQRLQDGLARIEAQEFDTRLPVDTRDEFGHLAQGFNQMVAELQALYQDLAARVDVKTAQLAAQNRELRILYEMAAFLNTPEPVEPLCHDFLVRLMREFEADGGTVRIASAEDDNLHLLVAEGLPEELVRAERCMPAQDCACGAASAEEPVIVVDLRDLVASMNARGGAGGAQALSDAERAHAQHCLRAGFASVAVFGIVSQSEPLGTFSLHFRRERNMPPSEVQLLQALGRHLGVALKNRRLAALARQLAVSEERNLVAQGLHDSIAQGLSFLKMQVHLLDGAAADGNLDEVREIVPLLAGGVEESYDDVRELLLNFRSKLGPGALRPAVDDTVARFRRQSDAELTLDYRDEGGPPLPADQQLQVLFVLQEALSNIRKHAEAQNVHVSVVNGRDFRLTIEDDGAGYDPAEIAARGEAHVGFHIMRERAKRLAGALTLDSAPGRGSRVELVLPAGSRKAA</sequence>
<evidence type="ECO:0000256" key="14">
    <source>
        <dbReference type="PIRNR" id="PIRNR003167"/>
    </source>
</evidence>
<dbReference type="PIRSF" id="PIRSF003167">
    <property type="entry name" value="STHK_NarX/NarQ"/>
    <property type="match status" value="1"/>
</dbReference>
<keyword evidence="7 15" id="KW-0812">Transmembrane</keyword>
<dbReference type="InterPro" id="IPR029095">
    <property type="entry name" value="NarX-like_N"/>
</dbReference>
<evidence type="ECO:0000313" key="19">
    <source>
        <dbReference type="Proteomes" id="UP000295722"/>
    </source>
</evidence>
<dbReference type="GO" id="GO:0005886">
    <property type="term" value="C:plasma membrane"/>
    <property type="evidence" value="ECO:0007669"/>
    <property type="project" value="UniProtKB-SubCell"/>
</dbReference>
<dbReference type="InterPro" id="IPR003594">
    <property type="entry name" value="HATPase_dom"/>
</dbReference>
<dbReference type="PROSITE" id="PS50885">
    <property type="entry name" value="HAMP"/>
    <property type="match status" value="1"/>
</dbReference>